<dbReference type="PANTHER" id="PTHR45138">
    <property type="entry name" value="REGULATORY COMPONENTS OF SENSORY TRANSDUCTION SYSTEM"/>
    <property type="match status" value="1"/>
</dbReference>
<keyword evidence="4" id="KW-0175">Coiled coil</keyword>
<evidence type="ECO:0000256" key="2">
    <source>
        <dbReference type="ARBA" id="ARBA00012528"/>
    </source>
</evidence>
<keyword evidence="7" id="KW-1185">Reference proteome</keyword>
<evidence type="ECO:0000256" key="4">
    <source>
        <dbReference type="SAM" id="Coils"/>
    </source>
</evidence>
<dbReference type="SUPFAM" id="SSF55073">
    <property type="entry name" value="Nucleotide cyclase"/>
    <property type="match status" value="1"/>
</dbReference>
<dbReference type="InterPro" id="IPR048516">
    <property type="entry name" value="DGCcoil"/>
</dbReference>
<evidence type="ECO:0000313" key="6">
    <source>
        <dbReference type="EMBL" id="GAA4958023.1"/>
    </source>
</evidence>
<evidence type="ECO:0000313" key="7">
    <source>
        <dbReference type="Proteomes" id="UP001409585"/>
    </source>
</evidence>
<name>A0AAV3U865_9ALTE</name>
<reference evidence="7" key="1">
    <citation type="journal article" date="2019" name="Int. J. Syst. Evol. Microbiol.">
        <title>The Global Catalogue of Microorganisms (GCM) 10K type strain sequencing project: providing services to taxonomists for standard genome sequencing and annotation.</title>
        <authorList>
            <consortium name="The Broad Institute Genomics Platform"/>
            <consortium name="The Broad Institute Genome Sequencing Center for Infectious Disease"/>
            <person name="Wu L."/>
            <person name="Ma J."/>
        </authorList>
    </citation>
    <scope>NUCLEOTIDE SEQUENCE [LARGE SCALE GENOMIC DNA]</scope>
    <source>
        <strain evidence="7">JCM 19134</strain>
    </source>
</reference>
<dbReference type="PROSITE" id="PS50887">
    <property type="entry name" value="GGDEF"/>
    <property type="match status" value="1"/>
</dbReference>
<comment type="caution">
    <text evidence="6">The sequence shown here is derived from an EMBL/GenBank/DDBJ whole genome shotgun (WGS) entry which is preliminary data.</text>
</comment>
<dbReference type="FunFam" id="3.30.70.270:FF:000001">
    <property type="entry name" value="Diguanylate cyclase domain protein"/>
    <property type="match status" value="1"/>
</dbReference>
<dbReference type="Gene3D" id="3.30.70.270">
    <property type="match status" value="1"/>
</dbReference>
<dbReference type="NCBIfam" id="TIGR00254">
    <property type="entry name" value="GGDEF"/>
    <property type="match status" value="1"/>
</dbReference>
<dbReference type="CDD" id="cd01949">
    <property type="entry name" value="GGDEF"/>
    <property type="match status" value="1"/>
</dbReference>
<dbReference type="EMBL" id="BAABLX010000075">
    <property type="protein sequence ID" value="GAA4958023.1"/>
    <property type="molecule type" value="Genomic_DNA"/>
</dbReference>
<evidence type="ECO:0000256" key="3">
    <source>
        <dbReference type="ARBA" id="ARBA00034247"/>
    </source>
</evidence>
<dbReference type="InterPro" id="IPR050469">
    <property type="entry name" value="Diguanylate_Cyclase"/>
</dbReference>
<dbReference type="PANTHER" id="PTHR45138:SF9">
    <property type="entry name" value="DIGUANYLATE CYCLASE DGCM-RELATED"/>
    <property type="match status" value="1"/>
</dbReference>
<dbReference type="RefSeq" id="WP_345427236.1">
    <property type="nucleotide sequence ID" value="NZ_AP031496.1"/>
</dbReference>
<gene>
    <name evidence="6" type="primary">dgcP</name>
    <name evidence="6" type="ORF">GCM10025791_43270</name>
</gene>
<comment type="catalytic activity">
    <reaction evidence="3">
        <text>2 GTP = 3',3'-c-di-GMP + 2 diphosphate</text>
        <dbReference type="Rhea" id="RHEA:24898"/>
        <dbReference type="ChEBI" id="CHEBI:33019"/>
        <dbReference type="ChEBI" id="CHEBI:37565"/>
        <dbReference type="ChEBI" id="CHEBI:58805"/>
        <dbReference type="EC" id="2.7.7.65"/>
    </reaction>
</comment>
<evidence type="ECO:0000256" key="1">
    <source>
        <dbReference type="ARBA" id="ARBA00001946"/>
    </source>
</evidence>
<feature type="domain" description="GGDEF" evidence="5">
    <location>
        <begin position="446"/>
        <end position="576"/>
    </location>
</feature>
<dbReference type="Pfam" id="PF20975">
    <property type="entry name" value="DGCcoil"/>
    <property type="match status" value="1"/>
</dbReference>
<evidence type="ECO:0000259" key="5">
    <source>
        <dbReference type="PROSITE" id="PS50887"/>
    </source>
</evidence>
<dbReference type="InterPro" id="IPR000160">
    <property type="entry name" value="GGDEF_dom"/>
</dbReference>
<organism evidence="6 7">
    <name type="scientific">Halioxenophilus aromaticivorans</name>
    <dbReference type="NCBI Taxonomy" id="1306992"/>
    <lineage>
        <taxon>Bacteria</taxon>
        <taxon>Pseudomonadati</taxon>
        <taxon>Pseudomonadota</taxon>
        <taxon>Gammaproteobacteria</taxon>
        <taxon>Alteromonadales</taxon>
        <taxon>Alteromonadaceae</taxon>
        <taxon>Halioxenophilus</taxon>
    </lineage>
</organism>
<dbReference type="EC" id="2.7.7.65" evidence="2"/>
<dbReference type="InterPro" id="IPR029787">
    <property type="entry name" value="Nucleotide_cyclase"/>
</dbReference>
<sequence length="576" mass="64300">MTSNWREKYLQALEDQENAEKRSTKQIQHLRACLQSMAGAAMGLDPELDELLEPLLDQQSARPVKSDQIVVAANKVRDRKPTREAVSKDSLTAMVFALLDLNPDVEVTKKLKHYQKLLPQRVKNHHAYPQLLKEIVTLHDQVLRSVITKKPGKLAKLFGASPTLDIEHSQAGEVEPLIGDESGGGEEASAGEEMPALVDKANDSSLAREPASPAAEPVAPVSSQQQVEAGFASIQAKIQFILQELAQSAEVDSGVKEQFVEAKNKLEEGLNWYEMIAMLEQVRNLFASMQKTANDQFAGYLKEVDSTLIAIKQNWAELIDGQLRQVAHHQKVKKQLQSQESQLLLEVEKTTELDALKASVNNHVRDLNATISLVSTAEDQAVSSSQVMQAMQTQLDELQAKNDILQQELENQKHKATHDALTQLPNRAAYGQRAQEELNRWQRYQRPLSVAVVDVDHFKRFNDTYGHQAGDRVLKILGKLLRDKLRSVDFVARYGGEEFVMLLPETACEDAKVALDKLRVSLSKTQYKFKDEPVTITASFGVTQFTEGDSVETAFERADQALYNAKQEGRNCVSAL</sequence>
<accession>A0AAV3U865</accession>
<dbReference type="GO" id="GO:0052621">
    <property type="term" value="F:diguanylate cyclase activity"/>
    <property type="evidence" value="ECO:0007669"/>
    <property type="project" value="UniProtKB-EC"/>
</dbReference>
<dbReference type="Proteomes" id="UP001409585">
    <property type="component" value="Unassembled WGS sequence"/>
</dbReference>
<protein>
    <recommendedName>
        <fullName evidence="2">diguanylate cyclase</fullName>
        <ecNumber evidence="2">2.7.7.65</ecNumber>
    </recommendedName>
</protein>
<dbReference type="AlphaFoldDB" id="A0AAV3U865"/>
<dbReference type="Pfam" id="PF00990">
    <property type="entry name" value="GGDEF"/>
    <property type="match status" value="1"/>
</dbReference>
<feature type="coiled-coil region" evidence="4">
    <location>
        <begin position="388"/>
        <end position="415"/>
    </location>
</feature>
<comment type="cofactor">
    <cofactor evidence="1">
        <name>Mg(2+)</name>
        <dbReference type="ChEBI" id="CHEBI:18420"/>
    </cofactor>
</comment>
<dbReference type="InterPro" id="IPR043128">
    <property type="entry name" value="Rev_trsase/Diguanyl_cyclase"/>
</dbReference>
<dbReference type="SMART" id="SM00267">
    <property type="entry name" value="GGDEF"/>
    <property type="match status" value="1"/>
</dbReference>
<proteinExistence type="predicted"/>